<dbReference type="Gene3D" id="3.30.70.100">
    <property type="match status" value="1"/>
</dbReference>
<dbReference type="EMBL" id="DTAD01000043">
    <property type="protein sequence ID" value="HGN90362.1"/>
    <property type="molecule type" value="Genomic_DNA"/>
</dbReference>
<comment type="caution">
    <text evidence="3">The sequence shown here is derived from an EMBL/GenBank/DDBJ whole genome shotgun (WGS) entry which is preliminary data.</text>
</comment>
<dbReference type="SUPFAM" id="SSF54909">
    <property type="entry name" value="Dimeric alpha+beta barrel"/>
    <property type="match status" value="1"/>
</dbReference>
<evidence type="ECO:0000313" key="3">
    <source>
        <dbReference type="EMBL" id="HGN90362.1"/>
    </source>
</evidence>
<evidence type="ECO:0000313" key="2">
    <source>
        <dbReference type="EMBL" id="HGL40214.1"/>
    </source>
</evidence>
<dbReference type="EMBL" id="DTCM01000012">
    <property type="protein sequence ID" value="HGL40214.1"/>
    <property type="molecule type" value="Genomic_DNA"/>
</dbReference>
<dbReference type="InterPro" id="IPR011008">
    <property type="entry name" value="Dimeric_a/b-barrel"/>
</dbReference>
<evidence type="ECO:0000259" key="1">
    <source>
        <dbReference type="PROSITE" id="PS51725"/>
    </source>
</evidence>
<protein>
    <recommendedName>
        <fullName evidence="1">ABM domain-containing protein</fullName>
    </recommendedName>
</protein>
<dbReference type="Pfam" id="PF03992">
    <property type="entry name" value="ABM"/>
    <property type="match status" value="1"/>
</dbReference>
<reference evidence="3" key="1">
    <citation type="journal article" date="2020" name="mSystems">
        <title>Genome- and Community-Level Interaction Insights into Carbon Utilization and Element Cycling Functions of Hydrothermarchaeota in Hydrothermal Sediment.</title>
        <authorList>
            <person name="Zhou Z."/>
            <person name="Liu Y."/>
            <person name="Xu W."/>
            <person name="Pan J."/>
            <person name="Luo Z.H."/>
            <person name="Li M."/>
        </authorList>
    </citation>
    <scope>NUCLEOTIDE SEQUENCE [LARGE SCALE GENOMIC DNA]</scope>
    <source>
        <strain evidence="3">SpSt-613</strain>
        <strain evidence="2">SpSt-669</strain>
    </source>
</reference>
<name>A0A7C4E1W5_CALS0</name>
<sequence>MTEKFSSFLTTVKKFSSPTGDQPSPVSFTTIAAYAVPVYADRRCCALWATASPSRKASKYCTASTTALLALKFIKPYACLQDMILRVWTCPLKKGMEKAFEEFALKEATQILEKQEGCLNAFFGIDYGEPSTGVVVTLWRDIESLKAFTGGDWREPYIHPTEAPLLAEKPKVSHYTLVGKIPR</sequence>
<gene>
    <name evidence="3" type="ORF">ENT82_04460</name>
    <name evidence="2" type="ORF">ENU43_00885</name>
</gene>
<dbReference type="PROSITE" id="PS51725">
    <property type="entry name" value="ABM"/>
    <property type="match status" value="1"/>
</dbReference>
<feature type="domain" description="ABM" evidence="1">
    <location>
        <begin position="84"/>
        <end position="175"/>
    </location>
</feature>
<dbReference type="AlphaFoldDB" id="A0A7C4E1W5"/>
<dbReference type="InterPro" id="IPR007138">
    <property type="entry name" value="ABM_dom"/>
</dbReference>
<proteinExistence type="predicted"/>
<organism evidence="3">
    <name type="scientific">Caldiarchaeum subterraneum</name>
    <dbReference type="NCBI Taxonomy" id="311458"/>
    <lineage>
        <taxon>Archaea</taxon>
        <taxon>Nitrososphaerota</taxon>
        <taxon>Candidatus Caldarchaeales</taxon>
        <taxon>Candidatus Caldarchaeaceae</taxon>
        <taxon>Candidatus Caldarchaeum</taxon>
    </lineage>
</organism>
<accession>A0A7C4E1W5</accession>